<organism evidence="1 2">
    <name type="scientific">Aspergillus cavernicola</name>
    <dbReference type="NCBI Taxonomy" id="176166"/>
    <lineage>
        <taxon>Eukaryota</taxon>
        <taxon>Fungi</taxon>
        <taxon>Dikarya</taxon>
        <taxon>Ascomycota</taxon>
        <taxon>Pezizomycotina</taxon>
        <taxon>Eurotiomycetes</taxon>
        <taxon>Eurotiomycetidae</taxon>
        <taxon>Eurotiales</taxon>
        <taxon>Aspergillaceae</taxon>
        <taxon>Aspergillus</taxon>
        <taxon>Aspergillus subgen. Nidulantes</taxon>
    </lineage>
</organism>
<evidence type="ECO:0008006" key="3">
    <source>
        <dbReference type="Google" id="ProtNLM"/>
    </source>
</evidence>
<evidence type="ECO:0000313" key="2">
    <source>
        <dbReference type="Proteomes" id="UP001610335"/>
    </source>
</evidence>
<reference evidence="1 2" key="1">
    <citation type="submission" date="2024-07" db="EMBL/GenBank/DDBJ databases">
        <title>Section-level genome sequencing and comparative genomics of Aspergillus sections Usti and Cavernicolus.</title>
        <authorList>
            <consortium name="Lawrence Berkeley National Laboratory"/>
            <person name="Nybo J.L."/>
            <person name="Vesth T.C."/>
            <person name="Theobald S."/>
            <person name="Frisvad J.C."/>
            <person name="Larsen T.O."/>
            <person name="Kjaerboelling I."/>
            <person name="Rothschild-Mancinelli K."/>
            <person name="Lyhne E.K."/>
            <person name="Kogle M.E."/>
            <person name="Barry K."/>
            <person name="Clum A."/>
            <person name="Na H."/>
            <person name="Ledsgaard L."/>
            <person name="Lin J."/>
            <person name="Lipzen A."/>
            <person name="Kuo A."/>
            <person name="Riley R."/>
            <person name="Mondo S."/>
            <person name="LaButti K."/>
            <person name="Haridas S."/>
            <person name="Pangalinan J."/>
            <person name="Salamov A.A."/>
            <person name="Simmons B.A."/>
            <person name="Magnuson J.K."/>
            <person name="Chen J."/>
            <person name="Drula E."/>
            <person name="Henrissat B."/>
            <person name="Wiebenga A."/>
            <person name="Lubbers R.J."/>
            <person name="Gomes A.C."/>
            <person name="Makela M.R."/>
            <person name="Stajich J."/>
            <person name="Grigoriev I.V."/>
            <person name="Mortensen U.H."/>
            <person name="De vries R.P."/>
            <person name="Baker S.E."/>
            <person name="Andersen M.R."/>
        </authorList>
    </citation>
    <scope>NUCLEOTIDE SEQUENCE [LARGE SCALE GENOMIC DNA]</scope>
    <source>
        <strain evidence="1 2">CBS 600.67</strain>
    </source>
</reference>
<dbReference type="Proteomes" id="UP001610335">
    <property type="component" value="Unassembled WGS sequence"/>
</dbReference>
<name>A0ABR4ID34_9EURO</name>
<comment type="caution">
    <text evidence="1">The sequence shown here is derived from an EMBL/GenBank/DDBJ whole genome shotgun (WGS) entry which is preliminary data.</text>
</comment>
<dbReference type="EMBL" id="JBFXLS010000038">
    <property type="protein sequence ID" value="KAL2825194.1"/>
    <property type="molecule type" value="Genomic_DNA"/>
</dbReference>
<protein>
    <recommendedName>
        <fullName evidence="3">Tautomerase cis-CaaD-like domain-containing protein</fullName>
    </recommendedName>
</protein>
<evidence type="ECO:0000313" key="1">
    <source>
        <dbReference type="EMBL" id="KAL2825194.1"/>
    </source>
</evidence>
<sequence>MGLPHVMVEIADPEAFEATQLSPVHCTDTVFAVWDALREAILQVIDLTGVRILGCYRFGRSSTAHHNPPTVVVIVDFKSTRTWKTTREQIVDILNRIMLPSVAVAVIKDRIRRATFSPEADFTRKVFSSPVLPGQGLGPSDQDQVTGAFGGYVELKFPDGEWHTYGLTCFHCVVPGERYLSQSNPEVRKSKCFESQR</sequence>
<gene>
    <name evidence="1" type="ORF">BDW59DRAFT_146585</name>
</gene>
<accession>A0ABR4ID34</accession>
<proteinExistence type="predicted"/>
<keyword evidence="2" id="KW-1185">Reference proteome</keyword>